<dbReference type="PIRSF" id="PIRSF002741">
    <property type="entry name" value="MppA"/>
    <property type="match status" value="1"/>
</dbReference>
<dbReference type="CDD" id="cd08504">
    <property type="entry name" value="PBP2_OppA"/>
    <property type="match status" value="1"/>
</dbReference>
<dbReference type="Gene3D" id="3.10.105.10">
    <property type="entry name" value="Dipeptide-binding Protein, Domain 3"/>
    <property type="match status" value="1"/>
</dbReference>
<dbReference type="InterPro" id="IPR030678">
    <property type="entry name" value="Peptide/Ni-bd"/>
</dbReference>
<proteinExistence type="inferred from homology"/>
<evidence type="ECO:0000313" key="7">
    <source>
        <dbReference type="Proteomes" id="UP000290365"/>
    </source>
</evidence>
<dbReference type="EMBL" id="CP035758">
    <property type="protein sequence ID" value="QBD75462.1"/>
    <property type="molecule type" value="Genomic_DNA"/>
</dbReference>
<dbReference type="PROSITE" id="PS51257">
    <property type="entry name" value="PROKAR_LIPOPROTEIN"/>
    <property type="match status" value="1"/>
</dbReference>
<reference evidence="6 7" key="1">
    <citation type="submission" date="2019-01" db="EMBL/GenBank/DDBJ databases">
        <title>Ktedonosporobacter rubrisoli SCAWS-G2.</title>
        <authorList>
            <person name="Huang Y."/>
            <person name="Yan B."/>
        </authorList>
    </citation>
    <scope>NUCLEOTIDE SEQUENCE [LARGE SCALE GENOMIC DNA]</scope>
    <source>
        <strain evidence="6 7">SCAWS-G2</strain>
    </source>
</reference>
<evidence type="ECO:0000259" key="5">
    <source>
        <dbReference type="Pfam" id="PF00496"/>
    </source>
</evidence>
<dbReference type="OrthoDB" id="9783874at2"/>
<comment type="subcellular location">
    <subcellularLocation>
        <location evidence="1">Cell envelope</location>
    </subcellularLocation>
</comment>
<evidence type="ECO:0000256" key="4">
    <source>
        <dbReference type="ARBA" id="ARBA00022729"/>
    </source>
</evidence>
<protein>
    <submittedName>
        <fullName evidence="6">Peptide ABC transporter substrate-binding protein</fullName>
    </submittedName>
</protein>
<evidence type="ECO:0000256" key="1">
    <source>
        <dbReference type="ARBA" id="ARBA00004196"/>
    </source>
</evidence>
<organism evidence="6 7">
    <name type="scientific">Ktedonosporobacter rubrisoli</name>
    <dbReference type="NCBI Taxonomy" id="2509675"/>
    <lineage>
        <taxon>Bacteria</taxon>
        <taxon>Bacillati</taxon>
        <taxon>Chloroflexota</taxon>
        <taxon>Ktedonobacteria</taxon>
        <taxon>Ktedonobacterales</taxon>
        <taxon>Ktedonosporobacteraceae</taxon>
        <taxon>Ktedonosporobacter</taxon>
    </lineage>
</organism>
<dbReference type="Gene3D" id="3.90.76.10">
    <property type="entry name" value="Dipeptide-binding Protein, Domain 1"/>
    <property type="match status" value="1"/>
</dbReference>
<dbReference type="GO" id="GO:0043190">
    <property type="term" value="C:ATP-binding cassette (ABC) transporter complex"/>
    <property type="evidence" value="ECO:0007669"/>
    <property type="project" value="InterPro"/>
</dbReference>
<comment type="similarity">
    <text evidence="2">Belongs to the bacterial solute-binding protein 5 family.</text>
</comment>
<gene>
    <name evidence="6" type="ORF">EPA93_05375</name>
</gene>
<evidence type="ECO:0000256" key="3">
    <source>
        <dbReference type="ARBA" id="ARBA00022448"/>
    </source>
</evidence>
<keyword evidence="4" id="KW-0732">Signal</keyword>
<dbReference type="KEGG" id="kbs:EPA93_05375"/>
<keyword evidence="7" id="KW-1185">Reference proteome</keyword>
<evidence type="ECO:0000313" key="6">
    <source>
        <dbReference type="EMBL" id="QBD75462.1"/>
    </source>
</evidence>
<keyword evidence="3" id="KW-0813">Transport</keyword>
<dbReference type="GO" id="GO:1904680">
    <property type="term" value="F:peptide transmembrane transporter activity"/>
    <property type="evidence" value="ECO:0007669"/>
    <property type="project" value="TreeGrafter"/>
</dbReference>
<dbReference type="GO" id="GO:0015833">
    <property type="term" value="P:peptide transport"/>
    <property type="evidence" value="ECO:0007669"/>
    <property type="project" value="TreeGrafter"/>
</dbReference>
<name>A0A4P6JKG3_KTERU</name>
<dbReference type="GO" id="GO:0042597">
    <property type="term" value="C:periplasmic space"/>
    <property type="evidence" value="ECO:0007669"/>
    <property type="project" value="UniProtKB-ARBA"/>
</dbReference>
<dbReference type="AlphaFoldDB" id="A0A4P6JKG3"/>
<feature type="domain" description="Solute-binding protein family 5" evidence="5">
    <location>
        <begin position="92"/>
        <end position="475"/>
    </location>
</feature>
<dbReference type="RefSeq" id="WP_129886060.1">
    <property type="nucleotide sequence ID" value="NZ_CP035758.1"/>
</dbReference>
<dbReference type="InterPro" id="IPR000914">
    <property type="entry name" value="SBP_5_dom"/>
</dbReference>
<dbReference type="PANTHER" id="PTHR30290:SF10">
    <property type="entry name" value="PERIPLASMIC OLIGOPEPTIDE-BINDING PROTEIN-RELATED"/>
    <property type="match status" value="1"/>
</dbReference>
<dbReference type="Pfam" id="PF00496">
    <property type="entry name" value="SBP_bac_5"/>
    <property type="match status" value="1"/>
</dbReference>
<dbReference type="GO" id="GO:0030313">
    <property type="term" value="C:cell envelope"/>
    <property type="evidence" value="ECO:0007669"/>
    <property type="project" value="UniProtKB-SubCell"/>
</dbReference>
<sequence length="569" mass="62570">MSRPTISHKILLTIFICLMVLLVVACGEASPQINDGKSPTAPAKDQTLRYPIGSIDFGSLDPALAYQTIDSYTVRMIYTGLISIQDNGMVIDQLASSHHISSDGLTYTFVLKPNLKFSDGTSLTAQDIVYSIDRALSPATKSPTASFLEPMKDWNKMVTGKVKTLIGDSLFAKDDHTVVIVLDHPAAYFLTTFAMDTTLTVNRKLIEKYGSKWTDHLQEGAETGPFMVQNYDHNLGLTLVPNPYYSGPKPQLQKIEMLRSGSTDASFKTYQTGRLDYSEVPPIQLLKVKGQKDYRSIPALAIAYVTMNYLARPFDNIKIRQAFALAINKDLIAQNVLHNSALATNHLVPAGMPGYNAALVGPDGSASTRGNVAKAKQLLQEGMQEAGYSSVSQLPPIKLTYAADSEVNASVAAVLMQQWQTILGITIKTDVISDNILTQKILDSTGNAGPLQIWFTELGNYADPQGWLSFDFGKGASFNNMNYGQNKSSTATAQQAVQDELQKADINLDFTARMQQYNDAEQKLVNDVAWLPLYQEKYHTVINPKLHNFPLNPSGIVAPDDWSKVYFGQ</sequence>
<dbReference type="Gene3D" id="3.40.190.10">
    <property type="entry name" value="Periplasmic binding protein-like II"/>
    <property type="match status" value="1"/>
</dbReference>
<dbReference type="SUPFAM" id="SSF53850">
    <property type="entry name" value="Periplasmic binding protein-like II"/>
    <property type="match status" value="1"/>
</dbReference>
<evidence type="ECO:0000256" key="2">
    <source>
        <dbReference type="ARBA" id="ARBA00005695"/>
    </source>
</evidence>
<dbReference type="PANTHER" id="PTHR30290">
    <property type="entry name" value="PERIPLASMIC BINDING COMPONENT OF ABC TRANSPORTER"/>
    <property type="match status" value="1"/>
</dbReference>
<dbReference type="Proteomes" id="UP000290365">
    <property type="component" value="Chromosome"/>
</dbReference>
<dbReference type="InterPro" id="IPR039424">
    <property type="entry name" value="SBP_5"/>
</dbReference>
<accession>A0A4P6JKG3</accession>